<name>A0ABW2XQ16_9ACTN</name>
<proteinExistence type="predicted"/>
<dbReference type="Pfam" id="PF04672">
    <property type="entry name" value="Methyltransf_19"/>
    <property type="match status" value="2"/>
</dbReference>
<accession>A0ABW2XQ16</accession>
<comment type="caution">
    <text evidence="2">The sequence shown here is derived from an EMBL/GenBank/DDBJ whole genome shotgun (WGS) entry which is preliminary data.</text>
</comment>
<feature type="region of interest" description="Disordered" evidence="1">
    <location>
        <begin position="1"/>
        <end position="35"/>
    </location>
</feature>
<dbReference type="EMBL" id="JBHTGP010000013">
    <property type="protein sequence ID" value="MFD0687957.1"/>
    <property type="molecule type" value="Genomic_DNA"/>
</dbReference>
<keyword evidence="3" id="KW-1185">Reference proteome</keyword>
<reference evidence="3" key="1">
    <citation type="journal article" date="2019" name="Int. J. Syst. Evol. Microbiol.">
        <title>The Global Catalogue of Microorganisms (GCM) 10K type strain sequencing project: providing services to taxonomists for standard genome sequencing and annotation.</title>
        <authorList>
            <consortium name="The Broad Institute Genomics Platform"/>
            <consortium name="The Broad Institute Genome Sequencing Center for Infectious Disease"/>
            <person name="Wu L."/>
            <person name="Ma J."/>
        </authorList>
    </citation>
    <scope>NUCLEOTIDE SEQUENCE [LARGE SCALE GENOMIC DNA]</scope>
    <source>
        <strain evidence="3">JCM 9371</strain>
    </source>
</reference>
<organism evidence="2 3">
    <name type="scientific">Actinomadura fibrosa</name>
    <dbReference type="NCBI Taxonomy" id="111802"/>
    <lineage>
        <taxon>Bacteria</taxon>
        <taxon>Bacillati</taxon>
        <taxon>Actinomycetota</taxon>
        <taxon>Actinomycetes</taxon>
        <taxon>Streptosporangiales</taxon>
        <taxon>Thermomonosporaceae</taxon>
        <taxon>Actinomadura</taxon>
    </lineage>
</organism>
<dbReference type="InterPro" id="IPR006764">
    <property type="entry name" value="SAM_dep_MeTrfase_SAV2177_type"/>
</dbReference>
<dbReference type="GO" id="GO:0032259">
    <property type="term" value="P:methylation"/>
    <property type="evidence" value="ECO:0007669"/>
    <property type="project" value="UniProtKB-KW"/>
</dbReference>
<keyword evidence="2" id="KW-0808">Transferase</keyword>
<dbReference type="PIRSF" id="PIRSF017393">
    <property type="entry name" value="MTase_SAV2177"/>
    <property type="match status" value="1"/>
</dbReference>
<dbReference type="EC" id="2.1.1.-" evidence="2"/>
<dbReference type="Gene3D" id="3.40.50.150">
    <property type="entry name" value="Vaccinia Virus protein VP39"/>
    <property type="match status" value="1"/>
</dbReference>
<dbReference type="SUPFAM" id="SSF53335">
    <property type="entry name" value="S-adenosyl-L-methionine-dependent methyltransferases"/>
    <property type="match status" value="2"/>
</dbReference>
<sequence length="317" mass="32541">MTGGPVPSLGQWAAPPAPEPGEPEEARPGPAATTPSIARMHNYYLGGKDNYAADREAADDALLKAPAMSRLAQAGRAFLEHAAGRLAAADGLRQFVDIGCGLPVPSGRTCDGAGDVTDPWTEPGTDDGTIYGTGLRASGRCTGGIADVVRRADPSCRVAYVDNDPMVVCHARALLAVDAGTRAVDADLREPAALLAHPELRQLIDLGRPVGVLLGGVLQFLTDGEDPRGIVAALANGLPPGSRIVLTHAVRTPEMEAVSALHDDAGVPFTPRGRDEIAALCGDLHIDAGHPVNLPVAEGADGAGPLPLVGCVARKAE</sequence>
<dbReference type="RefSeq" id="WP_131761317.1">
    <property type="nucleotide sequence ID" value="NZ_CAACUY010000159.1"/>
</dbReference>
<evidence type="ECO:0000313" key="3">
    <source>
        <dbReference type="Proteomes" id="UP001597063"/>
    </source>
</evidence>
<gene>
    <name evidence="2" type="ORF">ACFQZM_25905</name>
</gene>
<dbReference type="Proteomes" id="UP001597063">
    <property type="component" value="Unassembled WGS sequence"/>
</dbReference>
<dbReference type="InterPro" id="IPR029063">
    <property type="entry name" value="SAM-dependent_MTases_sf"/>
</dbReference>
<evidence type="ECO:0000256" key="1">
    <source>
        <dbReference type="SAM" id="MobiDB-lite"/>
    </source>
</evidence>
<protein>
    <submittedName>
        <fullName evidence="2">SAM-dependent methyltransferase</fullName>
        <ecNumber evidence="2">2.1.1.-</ecNumber>
    </submittedName>
</protein>
<dbReference type="GO" id="GO:0008168">
    <property type="term" value="F:methyltransferase activity"/>
    <property type="evidence" value="ECO:0007669"/>
    <property type="project" value="UniProtKB-KW"/>
</dbReference>
<evidence type="ECO:0000313" key="2">
    <source>
        <dbReference type="EMBL" id="MFD0687957.1"/>
    </source>
</evidence>
<keyword evidence="2" id="KW-0489">Methyltransferase</keyword>